<comment type="catalytic activity">
    <reaction evidence="5">
        <text>hydrogencarbonate + H(+) = CO2 + H2O</text>
        <dbReference type="Rhea" id="RHEA:10748"/>
        <dbReference type="ChEBI" id="CHEBI:15377"/>
        <dbReference type="ChEBI" id="CHEBI:15378"/>
        <dbReference type="ChEBI" id="CHEBI:16526"/>
        <dbReference type="ChEBI" id="CHEBI:17544"/>
        <dbReference type="EC" id="4.2.1.1"/>
    </reaction>
</comment>
<dbReference type="EMBL" id="WNBM01000006">
    <property type="protein sequence ID" value="MTT76348.1"/>
    <property type="molecule type" value="Genomic_DNA"/>
</dbReference>
<dbReference type="Pfam" id="PF00484">
    <property type="entry name" value="Pro_CA"/>
    <property type="match status" value="1"/>
</dbReference>
<dbReference type="RefSeq" id="WP_155164142.1">
    <property type="nucleotide sequence ID" value="NZ_CAUEDM010000010.1"/>
</dbReference>
<feature type="binding site" evidence="6">
    <location>
        <position position="96"/>
    </location>
    <ligand>
        <name>Zn(2+)</name>
        <dbReference type="ChEBI" id="CHEBI:29105"/>
    </ligand>
</feature>
<evidence type="ECO:0000313" key="10">
    <source>
        <dbReference type="Proteomes" id="UP000484547"/>
    </source>
</evidence>
<dbReference type="GO" id="GO:0008270">
    <property type="term" value="F:zinc ion binding"/>
    <property type="evidence" value="ECO:0007669"/>
    <property type="project" value="InterPro"/>
</dbReference>
<evidence type="ECO:0000256" key="1">
    <source>
        <dbReference type="ARBA" id="ARBA00006217"/>
    </source>
</evidence>
<feature type="binding site" evidence="6">
    <location>
        <position position="40"/>
    </location>
    <ligand>
        <name>Zn(2+)</name>
        <dbReference type="ChEBI" id="CHEBI:29105"/>
    </ligand>
</feature>
<keyword evidence="4 6" id="KW-0862">Zinc</keyword>
<sequence length="185" mass="20812">MATLLQEILTNNYEFLANNKCTKEISKYPQKKFALLTCMDTRLVELINKALGIHRGDAKIIQNAGTSLIGEMGETVKSLLLTIYVFDIKEIFIVGHYDCGVALTSSKDILHNMRSRGVSEQQLKLIEKDFQVWLDPYTDPAKNVLTVIKKLKANPFIPNDIPIHGLIIDPHTGKLDLLADGYKEI</sequence>
<reference evidence="9 10" key="1">
    <citation type="journal article" date="2019" name="Nat. Med.">
        <title>A library of human gut bacterial isolates paired with longitudinal multiomics data enables mechanistic microbiome research.</title>
        <authorList>
            <person name="Poyet M."/>
            <person name="Groussin M."/>
            <person name="Gibbons S.M."/>
            <person name="Avila-Pacheco J."/>
            <person name="Jiang X."/>
            <person name="Kearney S.M."/>
            <person name="Perrotta A.R."/>
            <person name="Berdy B."/>
            <person name="Zhao S."/>
            <person name="Lieberman T.D."/>
            <person name="Swanson P.K."/>
            <person name="Smith M."/>
            <person name="Roesemann S."/>
            <person name="Alexander J.E."/>
            <person name="Rich S.A."/>
            <person name="Livny J."/>
            <person name="Vlamakis H."/>
            <person name="Clish C."/>
            <person name="Bullock K."/>
            <person name="Deik A."/>
            <person name="Scott J."/>
            <person name="Pierce K.A."/>
            <person name="Xavier R.J."/>
            <person name="Alm E.J."/>
        </authorList>
    </citation>
    <scope>NUCLEOTIDE SEQUENCE [LARGE SCALE GENOMIC DNA]</scope>
    <source>
        <strain evidence="7 10">BIOML-A13</strain>
        <strain evidence="8 9">BIOML-A3</strain>
    </source>
</reference>
<comment type="caution">
    <text evidence="7">The sequence shown here is derived from an EMBL/GenBank/DDBJ whole genome shotgun (WGS) entry which is preliminary data.</text>
</comment>
<dbReference type="EC" id="4.2.1.1" evidence="2"/>
<dbReference type="AlphaFoldDB" id="A0A7X2XGN5"/>
<evidence type="ECO:0000256" key="6">
    <source>
        <dbReference type="PIRSR" id="PIRSR601765-1"/>
    </source>
</evidence>
<accession>A0A7X2XGN5</accession>
<keyword evidence="9" id="KW-1185">Reference proteome</keyword>
<dbReference type="SUPFAM" id="SSF53056">
    <property type="entry name" value="beta-carbonic anhydrase, cab"/>
    <property type="match status" value="1"/>
</dbReference>
<evidence type="ECO:0000313" key="8">
    <source>
        <dbReference type="EMBL" id="MTU04412.1"/>
    </source>
</evidence>
<feature type="binding site" evidence="6">
    <location>
        <position position="38"/>
    </location>
    <ligand>
        <name>Zn(2+)</name>
        <dbReference type="ChEBI" id="CHEBI:29105"/>
    </ligand>
</feature>
<dbReference type="CDD" id="cd03379">
    <property type="entry name" value="beta_CA_cladeD"/>
    <property type="match status" value="1"/>
</dbReference>
<evidence type="ECO:0000256" key="2">
    <source>
        <dbReference type="ARBA" id="ARBA00012925"/>
    </source>
</evidence>
<comment type="cofactor">
    <cofactor evidence="6">
        <name>Zn(2+)</name>
        <dbReference type="ChEBI" id="CHEBI:29105"/>
    </cofactor>
    <text evidence="6">Binds 1 zinc ion per subunit.</text>
</comment>
<feature type="binding site" evidence="6">
    <location>
        <position position="99"/>
    </location>
    <ligand>
        <name>Zn(2+)</name>
        <dbReference type="ChEBI" id="CHEBI:29105"/>
    </ligand>
</feature>
<organism evidence="7 10">
    <name type="scientific">Phascolarctobacterium faecium</name>
    <dbReference type="NCBI Taxonomy" id="33025"/>
    <lineage>
        <taxon>Bacteria</taxon>
        <taxon>Bacillati</taxon>
        <taxon>Bacillota</taxon>
        <taxon>Negativicutes</taxon>
        <taxon>Acidaminococcales</taxon>
        <taxon>Acidaminococcaceae</taxon>
        <taxon>Phascolarctobacterium</taxon>
    </lineage>
</organism>
<dbReference type="InterPro" id="IPR036874">
    <property type="entry name" value="Carbonic_anhydrase_sf"/>
</dbReference>
<protein>
    <recommendedName>
        <fullName evidence="2">carbonic anhydrase</fullName>
        <ecNumber evidence="2">4.2.1.1</ecNumber>
    </recommendedName>
</protein>
<dbReference type="InterPro" id="IPR001765">
    <property type="entry name" value="Carbonic_anhydrase"/>
</dbReference>
<dbReference type="PANTHER" id="PTHR43175">
    <property type="entry name" value="CARBONIC ANHYDRASE"/>
    <property type="match status" value="1"/>
</dbReference>
<evidence type="ECO:0000256" key="3">
    <source>
        <dbReference type="ARBA" id="ARBA00022723"/>
    </source>
</evidence>
<evidence type="ECO:0000256" key="5">
    <source>
        <dbReference type="ARBA" id="ARBA00048348"/>
    </source>
</evidence>
<dbReference type="SMART" id="SM00947">
    <property type="entry name" value="Pro_CA"/>
    <property type="match status" value="1"/>
</dbReference>
<evidence type="ECO:0000313" key="9">
    <source>
        <dbReference type="Proteomes" id="UP000443070"/>
    </source>
</evidence>
<dbReference type="Proteomes" id="UP000484547">
    <property type="component" value="Unassembled WGS sequence"/>
</dbReference>
<dbReference type="GO" id="GO:0004089">
    <property type="term" value="F:carbonate dehydratase activity"/>
    <property type="evidence" value="ECO:0007669"/>
    <property type="project" value="UniProtKB-EC"/>
</dbReference>
<comment type="similarity">
    <text evidence="1">Belongs to the beta-class carbonic anhydrase family.</text>
</comment>
<gene>
    <name evidence="7" type="ORF">GMD11_08735</name>
    <name evidence="8" type="ORF">GMD18_08390</name>
</gene>
<dbReference type="EMBL" id="WNBW01000006">
    <property type="protein sequence ID" value="MTU04412.1"/>
    <property type="molecule type" value="Genomic_DNA"/>
</dbReference>
<keyword evidence="3 6" id="KW-0479">Metal-binding</keyword>
<evidence type="ECO:0000256" key="4">
    <source>
        <dbReference type="ARBA" id="ARBA00022833"/>
    </source>
</evidence>
<dbReference type="Proteomes" id="UP000443070">
    <property type="component" value="Unassembled WGS sequence"/>
</dbReference>
<proteinExistence type="inferred from homology"/>
<dbReference type="PANTHER" id="PTHR43175:SF3">
    <property type="entry name" value="CARBON DISULFIDE HYDROLASE"/>
    <property type="match status" value="1"/>
</dbReference>
<dbReference type="OrthoDB" id="9792260at2"/>
<evidence type="ECO:0000313" key="7">
    <source>
        <dbReference type="EMBL" id="MTT76348.1"/>
    </source>
</evidence>
<name>A0A7X2XGN5_9FIRM</name>
<dbReference type="Gene3D" id="3.40.1050.10">
    <property type="entry name" value="Carbonic anhydrase"/>
    <property type="match status" value="1"/>
</dbReference>